<evidence type="ECO:0000313" key="3">
    <source>
        <dbReference type="EMBL" id="PVE06387.1"/>
    </source>
</evidence>
<keyword evidence="2" id="KW-1133">Transmembrane helix</keyword>
<evidence type="ECO:0000313" key="4">
    <source>
        <dbReference type="Proteomes" id="UP000245992"/>
    </source>
</evidence>
<keyword evidence="4" id="KW-1185">Reference proteome</keyword>
<feature type="transmembrane region" description="Helical" evidence="2">
    <location>
        <begin position="26"/>
        <end position="46"/>
    </location>
</feature>
<sequence length="514" mass="54207">MTETSAVAAGPSGTERRGGVVRAARGFGWPAAVAVAYTILQLVLVVPGSGLGWDETVYVSQVARDAEAAFFSAPRARGVTYLIAPVTALTSSVEVLRGYLALLSGAGLLLALWVWRRLLPAPVLALAGALFAGLWITVLYGPQVMPNLWVALGSLFAVGCFLRGARDRSDRVALAGLCGGVAFVALMRPSDALWLALPLAAAALLVRAWRRPLPLLALAAGAALGCAPWVVEAYVSYGGLSARLRRASEIQGDLGWHLALDDQVRALDGRLLCRPCDIPWRRPVTAVWWFMLPLLVVCGVLVAARARRLAVVLVPTLAGLSMAVPYVLLIGYAAPRFLLPTYALLALPTATGLARIGRAAWPRPLAVGALAALLAAHLAVQYVVLDSAAARGRTNRVAFGRVAAELARQGVRPPCVVSGAEAVRVAYLAGCASRQTGGHDGSVTPAGLVALARDRPVAVVVAGEDARPAYTQGWRVLRLPDLPGRSDWRAYLSPAAQGKPVRGQLNKSRTEKRN</sequence>
<accession>A0A2T7SU17</accession>
<organism evidence="3 4">
    <name type="scientific">Streptomyces scopuliridis RB72</name>
    <dbReference type="NCBI Taxonomy" id="1440053"/>
    <lineage>
        <taxon>Bacteria</taxon>
        <taxon>Bacillati</taxon>
        <taxon>Actinomycetota</taxon>
        <taxon>Actinomycetes</taxon>
        <taxon>Kitasatosporales</taxon>
        <taxon>Streptomycetaceae</taxon>
        <taxon>Streptomyces</taxon>
    </lineage>
</organism>
<comment type="caution">
    <text evidence="3">The sequence shown here is derived from an EMBL/GenBank/DDBJ whole genome shotgun (WGS) entry which is preliminary data.</text>
</comment>
<reference evidence="3 4" key="1">
    <citation type="submission" date="2013-12" db="EMBL/GenBank/DDBJ databases">
        <title>Annotated genome of Streptomyces scopuliridis.</title>
        <authorList>
            <person name="Olson J.B."/>
        </authorList>
    </citation>
    <scope>NUCLEOTIDE SEQUENCE [LARGE SCALE GENOMIC DNA]</scope>
    <source>
        <strain evidence="3 4">RB72</strain>
    </source>
</reference>
<feature type="transmembrane region" description="Helical" evidence="2">
    <location>
        <begin position="286"/>
        <end position="304"/>
    </location>
</feature>
<evidence type="ECO:0000256" key="1">
    <source>
        <dbReference type="SAM" id="MobiDB-lite"/>
    </source>
</evidence>
<feature type="transmembrane region" description="Helical" evidence="2">
    <location>
        <begin position="216"/>
        <end position="237"/>
    </location>
</feature>
<proteinExistence type="predicted"/>
<name>A0A2T7SU17_9ACTN</name>
<keyword evidence="2" id="KW-0812">Transmembrane</keyword>
<keyword evidence="2" id="KW-0472">Membrane</keyword>
<dbReference type="Proteomes" id="UP000245992">
    <property type="component" value="Unassembled WGS sequence"/>
</dbReference>
<dbReference type="RefSeq" id="WP_078490592.1">
    <property type="nucleotide sequence ID" value="NZ_AZSP01000303.1"/>
</dbReference>
<feature type="region of interest" description="Disordered" evidence="1">
    <location>
        <begin position="491"/>
        <end position="514"/>
    </location>
</feature>
<feature type="transmembrane region" description="Helical" evidence="2">
    <location>
        <begin position="96"/>
        <end position="115"/>
    </location>
</feature>
<dbReference type="AlphaFoldDB" id="A0A2T7SU17"/>
<protein>
    <submittedName>
        <fullName evidence="3">Membrane protein</fullName>
    </submittedName>
</protein>
<feature type="transmembrane region" description="Helical" evidence="2">
    <location>
        <begin position="172"/>
        <end position="187"/>
    </location>
</feature>
<feature type="transmembrane region" description="Helical" evidence="2">
    <location>
        <begin position="122"/>
        <end position="142"/>
    </location>
</feature>
<feature type="transmembrane region" description="Helical" evidence="2">
    <location>
        <begin position="311"/>
        <end position="333"/>
    </location>
</feature>
<evidence type="ECO:0000256" key="2">
    <source>
        <dbReference type="SAM" id="Phobius"/>
    </source>
</evidence>
<gene>
    <name evidence="3" type="ORF">Y717_31055</name>
</gene>
<dbReference type="EMBL" id="AZSP01000303">
    <property type="protein sequence ID" value="PVE06387.1"/>
    <property type="molecule type" value="Genomic_DNA"/>
</dbReference>
<feature type="transmembrane region" description="Helical" evidence="2">
    <location>
        <begin position="193"/>
        <end position="209"/>
    </location>
</feature>
<feature type="transmembrane region" description="Helical" evidence="2">
    <location>
        <begin position="148"/>
        <end position="165"/>
    </location>
</feature>
<dbReference type="STRING" id="1440053.GCA_000718095_02049"/>
<feature type="transmembrane region" description="Helical" evidence="2">
    <location>
        <begin position="364"/>
        <end position="385"/>
    </location>
</feature>